<dbReference type="WBParaSite" id="SBAD_0000615801-mRNA-1">
    <property type="protein sequence ID" value="SBAD_0000615801-mRNA-1"/>
    <property type="gene ID" value="SBAD_0000615801"/>
</dbReference>
<accession>A0A183IQM6</accession>
<dbReference type="GO" id="GO:0016020">
    <property type="term" value="C:membrane"/>
    <property type="evidence" value="ECO:0007669"/>
    <property type="project" value="UniProtKB-SubCell"/>
</dbReference>
<gene>
    <name evidence="6" type="ORF">SBAD_LOCUS5921</name>
</gene>
<evidence type="ECO:0000256" key="1">
    <source>
        <dbReference type="ARBA" id="ARBA00004141"/>
    </source>
</evidence>
<protein>
    <submittedName>
        <fullName evidence="8">Modulator of VRAC current 1</fullName>
    </submittedName>
</protein>
<dbReference type="OrthoDB" id="5873721at2759"/>
<feature type="compositionally biased region" description="Basic and acidic residues" evidence="5">
    <location>
        <begin position="166"/>
        <end position="178"/>
    </location>
</feature>
<dbReference type="InterPro" id="IPR019372">
    <property type="entry name" value="LHFPL"/>
</dbReference>
<reference evidence="8" key="1">
    <citation type="submission" date="2016-06" db="UniProtKB">
        <authorList>
            <consortium name="WormBaseParasite"/>
        </authorList>
    </citation>
    <scope>IDENTIFICATION</scope>
</reference>
<evidence type="ECO:0000313" key="6">
    <source>
        <dbReference type="EMBL" id="VDP08677.1"/>
    </source>
</evidence>
<dbReference type="PANTHER" id="PTHR12489">
    <property type="entry name" value="LIPOMA HMGIC FUSION PARTNER-LIKE PROTEIN"/>
    <property type="match status" value="1"/>
</dbReference>
<keyword evidence="7" id="KW-1185">Reference proteome</keyword>
<dbReference type="EMBL" id="UZAM01009347">
    <property type="protein sequence ID" value="VDP08677.1"/>
    <property type="molecule type" value="Genomic_DNA"/>
</dbReference>
<keyword evidence="4" id="KW-0472">Membrane</keyword>
<feature type="compositionally biased region" description="Basic and acidic residues" evidence="5">
    <location>
        <begin position="186"/>
        <end position="201"/>
    </location>
</feature>
<evidence type="ECO:0000256" key="3">
    <source>
        <dbReference type="ARBA" id="ARBA00022989"/>
    </source>
</evidence>
<dbReference type="AlphaFoldDB" id="A0A183IQM6"/>
<sequence length="215" mass="23417">MSSSLTPIGHLWPALSLIIAIAAAVGFYCPYWICGELVHDQLAIPASFNSFRRCNYPTVAGSMGRREISLQCSRYATFSDIPTIWWKMATVIIATAIVFAFLLAIVAMPAYFTHDVITHTGAQLIGVLQMISDLSICPLDHSSPVPLTNLTAVRISEETKILIEKQRRMKKDGADTPEHLSSPHAHLAEAEGGLRTRELGEQPKAAKASDNAGES</sequence>
<feature type="region of interest" description="Disordered" evidence="5">
    <location>
        <begin position="166"/>
        <end position="215"/>
    </location>
</feature>
<dbReference type="Pfam" id="PF10242">
    <property type="entry name" value="L_HMGIC_fpl"/>
    <property type="match status" value="1"/>
</dbReference>
<keyword evidence="3" id="KW-1133">Transmembrane helix</keyword>
<evidence type="ECO:0000313" key="8">
    <source>
        <dbReference type="WBParaSite" id="SBAD_0000615801-mRNA-1"/>
    </source>
</evidence>
<dbReference type="Proteomes" id="UP000270296">
    <property type="component" value="Unassembled WGS sequence"/>
</dbReference>
<reference evidence="6 7" key="2">
    <citation type="submission" date="2018-11" db="EMBL/GenBank/DDBJ databases">
        <authorList>
            <consortium name="Pathogen Informatics"/>
        </authorList>
    </citation>
    <scope>NUCLEOTIDE SEQUENCE [LARGE SCALE GENOMIC DNA]</scope>
</reference>
<keyword evidence="2" id="KW-0812">Transmembrane</keyword>
<dbReference type="PANTHER" id="PTHR12489:SF16">
    <property type="entry name" value="LHFPL TETRASPAN SUBFAMILY MEMBER 6 PROTEIN-RELATED"/>
    <property type="match status" value="1"/>
</dbReference>
<evidence type="ECO:0000313" key="7">
    <source>
        <dbReference type="Proteomes" id="UP000270296"/>
    </source>
</evidence>
<evidence type="ECO:0000256" key="5">
    <source>
        <dbReference type="SAM" id="MobiDB-lite"/>
    </source>
</evidence>
<evidence type="ECO:0000256" key="4">
    <source>
        <dbReference type="ARBA" id="ARBA00023136"/>
    </source>
</evidence>
<organism evidence="8">
    <name type="scientific">Soboliphyme baturini</name>
    <dbReference type="NCBI Taxonomy" id="241478"/>
    <lineage>
        <taxon>Eukaryota</taxon>
        <taxon>Metazoa</taxon>
        <taxon>Ecdysozoa</taxon>
        <taxon>Nematoda</taxon>
        <taxon>Enoplea</taxon>
        <taxon>Dorylaimia</taxon>
        <taxon>Dioctophymatida</taxon>
        <taxon>Dioctophymatoidea</taxon>
        <taxon>Soboliphymatidae</taxon>
        <taxon>Soboliphyme</taxon>
    </lineage>
</organism>
<comment type="subcellular location">
    <subcellularLocation>
        <location evidence="1">Membrane</location>
        <topology evidence="1">Multi-pass membrane protein</topology>
    </subcellularLocation>
</comment>
<proteinExistence type="predicted"/>
<name>A0A183IQM6_9BILA</name>
<evidence type="ECO:0000256" key="2">
    <source>
        <dbReference type="ARBA" id="ARBA00022692"/>
    </source>
</evidence>